<proteinExistence type="predicted"/>
<evidence type="ECO:0000313" key="2">
    <source>
        <dbReference type="Proteomes" id="UP000251402"/>
    </source>
</evidence>
<protein>
    <submittedName>
        <fullName evidence="1">Uncharacterized protein</fullName>
    </submittedName>
</protein>
<dbReference type="RefSeq" id="WP_112567560.1">
    <property type="nucleotide sequence ID" value="NZ_CP043450.1"/>
</dbReference>
<keyword evidence="2" id="KW-1185">Reference proteome</keyword>
<evidence type="ECO:0000313" key="1">
    <source>
        <dbReference type="EMBL" id="QEM11748.1"/>
    </source>
</evidence>
<dbReference type="Proteomes" id="UP000251402">
    <property type="component" value="Chromosome"/>
</dbReference>
<reference evidence="1" key="1">
    <citation type="submission" date="2019-08" db="EMBL/GenBank/DDBJ databases">
        <title>Comparative genome analysis confer to the adaptation heavy metal polluted environment.</title>
        <authorList>
            <person name="Li Y."/>
        </authorList>
    </citation>
    <scope>NUCLEOTIDE SEQUENCE [LARGE SCALE GENOMIC DNA]</scope>
    <source>
        <strain evidence="1">P1</strain>
    </source>
</reference>
<sequence>MPKILMHPSGNCENKEVNMLRQDARGFRKGTTYQVLTTGINNKFHFADTGKTPGFCQSKLRRQAKRSAPYLLKKAI</sequence>
<name>A0A5C1I2X9_9SPHI</name>
<dbReference type="KEGG" id="mrub:DEO27_017520"/>
<organism evidence="1 2">
    <name type="scientific">Mucilaginibacter rubeus</name>
    <dbReference type="NCBI Taxonomy" id="2027860"/>
    <lineage>
        <taxon>Bacteria</taxon>
        <taxon>Pseudomonadati</taxon>
        <taxon>Bacteroidota</taxon>
        <taxon>Sphingobacteriia</taxon>
        <taxon>Sphingobacteriales</taxon>
        <taxon>Sphingobacteriaceae</taxon>
        <taxon>Mucilaginibacter</taxon>
    </lineage>
</organism>
<gene>
    <name evidence="1" type="ORF">DEO27_017520</name>
</gene>
<dbReference type="EMBL" id="CP043450">
    <property type="protein sequence ID" value="QEM11748.1"/>
    <property type="molecule type" value="Genomic_DNA"/>
</dbReference>
<dbReference type="AlphaFoldDB" id="A0A5C1I2X9"/>
<accession>A0A5C1I2X9</accession>